<evidence type="ECO:0000313" key="4">
    <source>
        <dbReference type="EMBL" id="KAF2734528.1"/>
    </source>
</evidence>
<accession>A0A9P4R0G2</accession>
<name>A0A9P4R0G2_9PLEO</name>
<keyword evidence="2" id="KW-0472">Membrane</keyword>
<feature type="chain" id="PRO_5040296640" evidence="3">
    <location>
        <begin position="21"/>
        <end position="385"/>
    </location>
</feature>
<evidence type="ECO:0000313" key="5">
    <source>
        <dbReference type="Proteomes" id="UP000799444"/>
    </source>
</evidence>
<feature type="signal peptide" evidence="3">
    <location>
        <begin position="1"/>
        <end position="20"/>
    </location>
</feature>
<reference evidence="4" key="1">
    <citation type="journal article" date="2020" name="Stud. Mycol.">
        <title>101 Dothideomycetes genomes: a test case for predicting lifestyles and emergence of pathogens.</title>
        <authorList>
            <person name="Haridas S."/>
            <person name="Albert R."/>
            <person name="Binder M."/>
            <person name="Bloem J."/>
            <person name="Labutti K."/>
            <person name="Salamov A."/>
            <person name="Andreopoulos B."/>
            <person name="Baker S."/>
            <person name="Barry K."/>
            <person name="Bills G."/>
            <person name="Bluhm B."/>
            <person name="Cannon C."/>
            <person name="Castanera R."/>
            <person name="Culley D."/>
            <person name="Daum C."/>
            <person name="Ezra D."/>
            <person name="Gonzalez J."/>
            <person name="Henrissat B."/>
            <person name="Kuo A."/>
            <person name="Liang C."/>
            <person name="Lipzen A."/>
            <person name="Lutzoni F."/>
            <person name="Magnuson J."/>
            <person name="Mondo S."/>
            <person name="Nolan M."/>
            <person name="Ohm R."/>
            <person name="Pangilinan J."/>
            <person name="Park H.-J."/>
            <person name="Ramirez L."/>
            <person name="Alfaro M."/>
            <person name="Sun H."/>
            <person name="Tritt A."/>
            <person name="Yoshinaga Y."/>
            <person name="Zwiers L.-H."/>
            <person name="Turgeon B."/>
            <person name="Goodwin S."/>
            <person name="Spatafora J."/>
            <person name="Crous P."/>
            <person name="Grigoriev I."/>
        </authorList>
    </citation>
    <scope>NUCLEOTIDE SEQUENCE</scope>
    <source>
        <strain evidence="4">CBS 125425</strain>
    </source>
</reference>
<sequence length="385" mass="43821">MFSLFELLLIGFGTIKLAAASSISSGDFVTWLHFQRNAIVKLDTPGYPLWLMDKANAPIMYEDAENFYYEMDEPSAILLNVSMSQDSKTLLINDQPVLPFANYDVPPRIGAFQVPAEYTSKHVISLKEQGLFDGYWQYLTLSLRYLALDYDRLVWADPFTGPYQNHEPTLNFRIMGLGAHSRSDVLDATKQKVLTVTLSDSKHGSSDAWDRSYGITKIEIKEPEKAYVYAPATEPSQEACTTKSWKCPDKGLYSDDSPPPYRFIWRSRFDEYGRIGSRRHALFRKIDVLRKFFKDAGPSMLLSFCILFGLSMLGMATYYMVKKCRQGREKEVRDLAHDDSLLGEFDGEKYFDEEDSEDEEGVPPPLPPRPQQVGVLIDLEAAQQA</sequence>
<feature type="region of interest" description="Disordered" evidence="1">
    <location>
        <begin position="352"/>
        <end position="371"/>
    </location>
</feature>
<feature type="compositionally biased region" description="Acidic residues" evidence="1">
    <location>
        <begin position="352"/>
        <end position="361"/>
    </location>
</feature>
<dbReference type="OrthoDB" id="3917128at2759"/>
<organism evidence="4 5">
    <name type="scientific">Polyplosphaeria fusca</name>
    <dbReference type="NCBI Taxonomy" id="682080"/>
    <lineage>
        <taxon>Eukaryota</taxon>
        <taxon>Fungi</taxon>
        <taxon>Dikarya</taxon>
        <taxon>Ascomycota</taxon>
        <taxon>Pezizomycotina</taxon>
        <taxon>Dothideomycetes</taxon>
        <taxon>Pleosporomycetidae</taxon>
        <taxon>Pleosporales</taxon>
        <taxon>Tetraplosphaeriaceae</taxon>
        <taxon>Polyplosphaeria</taxon>
    </lineage>
</organism>
<evidence type="ECO:0000256" key="3">
    <source>
        <dbReference type="SAM" id="SignalP"/>
    </source>
</evidence>
<protein>
    <submittedName>
        <fullName evidence="4">Uncharacterized protein</fullName>
    </submittedName>
</protein>
<dbReference type="EMBL" id="ML996147">
    <property type="protein sequence ID" value="KAF2734528.1"/>
    <property type="molecule type" value="Genomic_DNA"/>
</dbReference>
<dbReference type="Proteomes" id="UP000799444">
    <property type="component" value="Unassembled WGS sequence"/>
</dbReference>
<evidence type="ECO:0000256" key="1">
    <source>
        <dbReference type="SAM" id="MobiDB-lite"/>
    </source>
</evidence>
<keyword evidence="2" id="KW-1133">Transmembrane helix</keyword>
<keyword evidence="2" id="KW-0812">Transmembrane</keyword>
<proteinExistence type="predicted"/>
<evidence type="ECO:0000256" key="2">
    <source>
        <dbReference type="SAM" id="Phobius"/>
    </source>
</evidence>
<keyword evidence="5" id="KW-1185">Reference proteome</keyword>
<comment type="caution">
    <text evidence="4">The sequence shown here is derived from an EMBL/GenBank/DDBJ whole genome shotgun (WGS) entry which is preliminary data.</text>
</comment>
<gene>
    <name evidence="4" type="ORF">EJ04DRAFT_512494</name>
</gene>
<dbReference type="AlphaFoldDB" id="A0A9P4R0G2"/>
<feature type="transmembrane region" description="Helical" evidence="2">
    <location>
        <begin position="300"/>
        <end position="321"/>
    </location>
</feature>
<keyword evidence="3" id="KW-0732">Signal</keyword>